<dbReference type="AlphaFoldDB" id="A0A396GNQ6"/>
<dbReference type="Proteomes" id="UP000265566">
    <property type="component" value="Chromosome 8"/>
</dbReference>
<dbReference type="Gramene" id="rna49168">
    <property type="protein sequence ID" value="RHN42690.1"/>
    <property type="gene ID" value="gene49168"/>
</dbReference>
<sequence>MKIIHYNQDCLQLFHLSTKKISSFCSYHSFTIKIETYCIANFCLNLCNVWLLCYSCCDNLLEQLIFLSCSYSC</sequence>
<comment type="caution">
    <text evidence="1">The sequence shown here is derived from an EMBL/GenBank/DDBJ whole genome shotgun (WGS) entry which is preliminary data.</text>
</comment>
<organism evidence="1">
    <name type="scientific">Medicago truncatula</name>
    <name type="common">Barrel medic</name>
    <name type="synonym">Medicago tribuloides</name>
    <dbReference type="NCBI Taxonomy" id="3880"/>
    <lineage>
        <taxon>Eukaryota</taxon>
        <taxon>Viridiplantae</taxon>
        <taxon>Streptophyta</taxon>
        <taxon>Embryophyta</taxon>
        <taxon>Tracheophyta</taxon>
        <taxon>Spermatophyta</taxon>
        <taxon>Magnoliopsida</taxon>
        <taxon>eudicotyledons</taxon>
        <taxon>Gunneridae</taxon>
        <taxon>Pentapetalae</taxon>
        <taxon>rosids</taxon>
        <taxon>fabids</taxon>
        <taxon>Fabales</taxon>
        <taxon>Fabaceae</taxon>
        <taxon>Papilionoideae</taxon>
        <taxon>50 kb inversion clade</taxon>
        <taxon>NPAAA clade</taxon>
        <taxon>Hologalegina</taxon>
        <taxon>IRL clade</taxon>
        <taxon>Trifolieae</taxon>
        <taxon>Medicago</taxon>
    </lineage>
</organism>
<gene>
    <name evidence="1" type="ORF">MtrunA17_Chr8g0379731</name>
</gene>
<accession>A0A396GNQ6</accession>
<reference evidence="1" key="1">
    <citation type="journal article" date="2018" name="Nat. Plants">
        <title>Whole-genome landscape of Medicago truncatula symbiotic genes.</title>
        <authorList>
            <person name="Pecrix Y."/>
            <person name="Gamas P."/>
            <person name="Carrere S."/>
        </authorList>
    </citation>
    <scope>NUCLEOTIDE SEQUENCE</scope>
    <source>
        <tissue evidence="1">Leaves</tissue>
    </source>
</reference>
<name>A0A396GNQ6_MEDTR</name>
<dbReference type="EMBL" id="PSQE01000008">
    <property type="protein sequence ID" value="RHN42690.1"/>
    <property type="molecule type" value="Genomic_DNA"/>
</dbReference>
<proteinExistence type="predicted"/>
<protein>
    <submittedName>
        <fullName evidence="1">Uncharacterized protein</fullName>
    </submittedName>
</protein>
<evidence type="ECO:0000313" key="1">
    <source>
        <dbReference type="EMBL" id="RHN42690.1"/>
    </source>
</evidence>